<dbReference type="CDD" id="cd00130">
    <property type="entry name" value="PAS"/>
    <property type="match status" value="1"/>
</dbReference>
<dbReference type="InterPro" id="IPR029016">
    <property type="entry name" value="GAF-like_dom_sf"/>
</dbReference>
<dbReference type="PANTHER" id="PTHR43156">
    <property type="entry name" value="STAGE II SPORULATION PROTEIN E-RELATED"/>
    <property type="match status" value="1"/>
</dbReference>
<dbReference type="InterPro" id="IPR052016">
    <property type="entry name" value="Bact_Sigma-Reg"/>
</dbReference>
<dbReference type="SMART" id="SM00331">
    <property type="entry name" value="PP2C_SIG"/>
    <property type="match status" value="1"/>
</dbReference>
<name>A0A3G9JWH7_9ACTN</name>
<keyword evidence="1" id="KW-0378">Hydrolase</keyword>
<dbReference type="SUPFAM" id="SSF81606">
    <property type="entry name" value="PP2C-like"/>
    <property type="match status" value="1"/>
</dbReference>
<dbReference type="SMART" id="SM00091">
    <property type="entry name" value="PAS"/>
    <property type="match status" value="1"/>
</dbReference>
<dbReference type="Gene3D" id="3.30.450.20">
    <property type="entry name" value="PAS domain"/>
    <property type="match status" value="1"/>
</dbReference>
<feature type="domain" description="PAS" evidence="2">
    <location>
        <begin position="29"/>
        <end position="84"/>
    </location>
</feature>
<dbReference type="PROSITE" id="PS50112">
    <property type="entry name" value="PAS"/>
    <property type="match status" value="1"/>
</dbReference>
<dbReference type="EMBL" id="AP019367">
    <property type="protein sequence ID" value="BBH49831.1"/>
    <property type="molecule type" value="Genomic_DNA"/>
</dbReference>
<dbReference type="KEGG" id="pcat:Pcatena_04180"/>
<dbReference type="PANTHER" id="PTHR43156:SF2">
    <property type="entry name" value="STAGE II SPORULATION PROTEIN E"/>
    <property type="match status" value="1"/>
</dbReference>
<dbReference type="Gene3D" id="3.60.40.10">
    <property type="entry name" value="PPM-type phosphatase domain"/>
    <property type="match status" value="1"/>
</dbReference>
<dbReference type="SUPFAM" id="SSF55781">
    <property type="entry name" value="GAF domain-like"/>
    <property type="match status" value="1"/>
</dbReference>
<dbReference type="InterPro" id="IPR001932">
    <property type="entry name" value="PPM-type_phosphatase-like_dom"/>
</dbReference>
<protein>
    <recommendedName>
        <fullName evidence="2">PAS domain-containing protein</fullName>
    </recommendedName>
</protein>
<dbReference type="InterPro" id="IPR035965">
    <property type="entry name" value="PAS-like_dom_sf"/>
</dbReference>
<dbReference type="Pfam" id="PF07228">
    <property type="entry name" value="SpoIIE"/>
    <property type="match status" value="1"/>
</dbReference>
<dbReference type="InterPro" id="IPR036457">
    <property type="entry name" value="PPM-type-like_dom_sf"/>
</dbReference>
<sequence length="740" mass="79506">MDSTSQDREGAGQLARVDRMGKGALPGVLAALMALTSDAVLTLDGDARILTANAQAEALTELTLDELVGTSVRDILFNPNHPSDAGAYVPLLSTDGSLTELSCRLASGGAATVAARCDRVSAPGETYLLVMRPTDALLAAERDHDRLLDELSLANRRLSGTLRIVLDTIDADDVESLFGGVLEQMTDTLDAHGALLFVAESSGYRLGASTASLEGRRLPQYMAYGEGLETIVTRAGNALRLRLLPPSEQSLRAGALATRELLDEESGERHAVPARQVPPFTSLICVPVWFGGHVIAIIEVGWAEARPTRRDDARLLDSVSQYLSIEFAAAISTIRTERAQRLDRAAQKLGGLLEDGPDVDEDALSRVRETLASELGVEVAPVTTEPFEDTCVASVPGVGDVELPRPLGELTRGYADAGVAVAPIGRGSALATWLAHAGKPCTGALIDLGEISGHRRVFLVMRAADEEPVDGEELDFLRRVCIDVRQAVEEGERRVHDTRISQALQSGMKNELQRVEGITAHGLYSSATEEALVGGDFYDLIRLPNRRACVILGDVSGKGVEAASVSAAVRTALGAYAWEGQPPARMVRLLNDFLLGFSRLETFATLFVGVIDLVRATLTYCSAGHPPAIFLRDEPREMFTLDEQSGVVGAFRGMSYHDGRVRLREGDRLLLYTDGVTEARSPSGAFFGEQGLRDAVMEEASGDYEHMLDRLLARLDAFTGRSLDDDVAMVTLRFDDLGAA</sequence>
<evidence type="ECO:0000256" key="1">
    <source>
        <dbReference type="ARBA" id="ARBA00022801"/>
    </source>
</evidence>
<dbReference type="GeneID" id="88848561"/>
<dbReference type="Pfam" id="PF13185">
    <property type="entry name" value="GAF_2"/>
    <property type="match status" value="1"/>
</dbReference>
<dbReference type="InterPro" id="IPR000014">
    <property type="entry name" value="PAS"/>
</dbReference>
<dbReference type="RefSeq" id="WP_232619880.1">
    <property type="nucleotide sequence ID" value="NZ_AP019367.1"/>
</dbReference>
<dbReference type="AlphaFoldDB" id="A0A3G9JWH7"/>
<dbReference type="GO" id="GO:0016791">
    <property type="term" value="F:phosphatase activity"/>
    <property type="evidence" value="ECO:0007669"/>
    <property type="project" value="TreeGrafter"/>
</dbReference>
<keyword evidence="4" id="KW-1185">Reference proteome</keyword>
<reference evidence="4" key="1">
    <citation type="submission" date="2018-11" db="EMBL/GenBank/DDBJ databases">
        <title>Comparative genomics of Parolsenella catena and Libanicoccus massiliensis: Reclassification of Libanicoccus massiliensis as Parolsenella massiliensis comb. nov.</title>
        <authorList>
            <person name="Sakamoto M."/>
            <person name="Ikeyama N."/>
            <person name="Murakami T."/>
            <person name="Mori H."/>
            <person name="Yuki M."/>
            <person name="Ohkuma M."/>
        </authorList>
    </citation>
    <scope>NUCLEOTIDE SEQUENCE [LARGE SCALE GENOMIC DNA]</scope>
    <source>
        <strain evidence="4">JCM 31932</strain>
    </source>
</reference>
<dbReference type="SUPFAM" id="SSF55785">
    <property type="entry name" value="PYP-like sensor domain (PAS domain)"/>
    <property type="match status" value="1"/>
</dbReference>
<evidence type="ECO:0000313" key="3">
    <source>
        <dbReference type="EMBL" id="BBH49831.1"/>
    </source>
</evidence>
<organism evidence="3 4">
    <name type="scientific">Parolsenella catena</name>
    <dbReference type="NCBI Taxonomy" id="2003188"/>
    <lineage>
        <taxon>Bacteria</taxon>
        <taxon>Bacillati</taxon>
        <taxon>Actinomycetota</taxon>
        <taxon>Coriobacteriia</taxon>
        <taxon>Coriobacteriales</taxon>
        <taxon>Atopobiaceae</taxon>
        <taxon>Parolsenella</taxon>
    </lineage>
</organism>
<accession>A0A3G9JWH7</accession>
<evidence type="ECO:0000313" key="4">
    <source>
        <dbReference type="Proteomes" id="UP000273154"/>
    </source>
</evidence>
<dbReference type="InterPro" id="IPR003018">
    <property type="entry name" value="GAF"/>
</dbReference>
<dbReference type="Proteomes" id="UP000273154">
    <property type="component" value="Chromosome"/>
</dbReference>
<proteinExistence type="predicted"/>
<evidence type="ECO:0000259" key="2">
    <source>
        <dbReference type="PROSITE" id="PS50112"/>
    </source>
</evidence>
<gene>
    <name evidence="3" type="ORF">Pcatena_04180</name>
</gene>
<dbReference type="Gene3D" id="3.30.450.40">
    <property type="match status" value="1"/>
</dbReference>